<evidence type="ECO:0000313" key="8">
    <source>
        <dbReference type="Proteomes" id="UP000186026"/>
    </source>
</evidence>
<reference evidence="8" key="1">
    <citation type="submission" date="2017-01" db="EMBL/GenBank/DDBJ databases">
        <authorList>
            <person name="Varghese N."/>
            <person name="Submissions S."/>
        </authorList>
    </citation>
    <scope>NUCLEOTIDE SEQUENCE [LARGE SCALE GENOMIC DNA]</scope>
    <source>
        <strain evidence="8">DSM 46698</strain>
    </source>
</reference>
<feature type="transmembrane region" description="Helical" evidence="6">
    <location>
        <begin position="164"/>
        <end position="192"/>
    </location>
</feature>
<evidence type="ECO:0000256" key="5">
    <source>
        <dbReference type="ARBA" id="ARBA00023136"/>
    </source>
</evidence>
<keyword evidence="8" id="KW-1185">Reference proteome</keyword>
<organism evidence="7 8">
    <name type="scientific">Belliella pelovolcani</name>
    <dbReference type="NCBI Taxonomy" id="529505"/>
    <lineage>
        <taxon>Bacteria</taxon>
        <taxon>Pseudomonadati</taxon>
        <taxon>Bacteroidota</taxon>
        <taxon>Cytophagia</taxon>
        <taxon>Cytophagales</taxon>
        <taxon>Cyclobacteriaceae</taxon>
        <taxon>Belliella</taxon>
    </lineage>
</organism>
<evidence type="ECO:0000313" key="7">
    <source>
        <dbReference type="EMBL" id="SIT06144.1"/>
    </source>
</evidence>
<dbReference type="Pfam" id="PF03631">
    <property type="entry name" value="Virul_fac_BrkB"/>
    <property type="match status" value="1"/>
</dbReference>
<feature type="transmembrane region" description="Helical" evidence="6">
    <location>
        <begin position="204"/>
        <end position="229"/>
    </location>
</feature>
<proteinExistence type="predicted"/>
<evidence type="ECO:0000256" key="4">
    <source>
        <dbReference type="ARBA" id="ARBA00022989"/>
    </source>
</evidence>
<evidence type="ECO:0000256" key="6">
    <source>
        <dbReference type="SAM" id="Phobius"/>
    </source>
</evidence>
<dbReference type="PIRSF" id="PIRSF035875">
    <property type="entry name" value="RNase_BN"/>
    <property type="match status" value="1"/>
</dbReference>
<dbReference type="AlphaFoldDB" id="A0A1N7P6D0"/>
<keyword evidence="3 6" id="KW-0812">Transmembrane</keyword>
<dbReference type="InterPro" id="IPR017039">
    <property type="entry name" value="Virul_fac_BrkB"/>
</dbReference>
<protein>
    <submittedName>
        <fullName evidence="7">Membrane protein</fullName>
    </submittedName>
</protein>
<accession>A0A1N7P6D0</accession>
<sequence length="321" mass="36516">MNSDLVKKRLRLLSIKFTREAKKLRSIHFGNPDQNVYDVGKIFLEQIRKDEIIERAGSVAFSFTIAMFPLLLFLLNMIPYIGYFFPNVTTQNILLFIGEIIPPSIYGEAESTIMDIVSRPRQSLLSLGFFLALFLATNGVMSLMSAFNSVYRTKENRTFLQTRLIAVGIIFVLVMTICGAVVIMILGSSILYNISEWEIVSSNLYYYLLAFFRFFVLLAVFMVATAYIFRFAPAVHDKWKFFSAGSVTAGLLITLGFYLFSFYLNNFATYNKLYGSIGTMLAVMLWLFITSLIILVCFEINVSLDKAAKKKTVTRALKHTL</sequence>
<keyword evidence="5 6" id="KW-0472">Membrane</keyword>
<dbReference type="EMBL" id="FTOP01000014">
    <property type="protein sequence ID" value="SIT06144.1"/>
    <property type="molecule type" value="Genomic_DNA"/>
</dbReference>
<dbReference type="PANTHER" id="PTHR30213:SF0">
    <property type="entry name" value="UPF0761 MEMBRANE PROTEIN YIHY"/>
    <property type="match status" value="1"/>
</dbReference>
<evidence type="ECO:0000256" key="3">
    <source>
        <dbReference type="ARBA" id="ARBA00022692"/>
    </source>
</evidence>
<gene>
    <name evidence="7" type="ORF">SAMN05421761_11454</name>
</gene>
<name>A0A1N7P6D0_9BACT</name>
<dbReference type="GO" id="GO:0005886">
    <property type="term" value="C:plasma membrane"/>
    <property type="evidence" value="ECO:0007669"/>
    <property type="project" value="UniProtKB-SubCell"/>
</dbReference>
<feature type="transmembrane region" description="Helical" evidence="6">
    <location>
        <begin position="241"/>
        <end position="260"/>
    </location>
</feature>
<dbReference type="STRING" id="529505.SAMN05421761_11454"/>
<feature type="transmembrane region" description="Helical" evidence="6">
    <location>
        <begin position="280"/>
        <end position="302"/>
    </location>
</feature>
<dbReference type="Proteomes" id="UP000186026">
    <property type="component" value="Unassembled WGS sequence"/>
</dbReference>
<feature type="transmembrane region" description="Helical" evidence="6">
    <location>
        <begin position="124"/>
        <end position="143"/>
    </location>
</feature>
<comment type="subcellular location">
    <subcellularLocation>
        <location evidence="1">Cell membrane</location>
        <topology evidence="1">Multi-pass membrane protein</topology>
    </subcellularLocation>
</comment>
<keyword evidence="2" id="KW-1003">Cell membrane</keyword>
<evidence type="ECO:0000256" key="1">
    <source>
        <dbReference type="ARBA" id="ARBA00004651"/>
    </source>
</evidence>
<keyword evidence="4 6" id="KW-1133">Transmembrane helix</keyword>
<evidence type="ECO:0000256" key="2">
    <source>
        <dbReference type="ARBA" id="ARBA00022475"/>
    </source>
</evidence>
<dbReference type="NCBIfam" id="TIGR00765">
    <property type="entry name" value="yihY_not_rbn"/>
    <property type="match status" value="1"/>
</dbReference>
<feature type="transmembrane region" description="Helical" evidence="6">
    <location>
        <begin position="58"/>
        <end position="85"/>
    </location>
</feature>
<dbReference type="PANTHER" id="PTHR30213">
    <property type="entry name" value="INNER MEMBRANE PROTEIN YHJD"/>
    <property type="match status" value="1"/>
</dbReference>